<dbReference type="AlphaFoldDB" id="A0A8B6DXS5"/>
<reference evidence="6" key="1">
    <citation type="submission" date="2018-11" db="EMBL/GenBank/DDBJ databases">
        <authorList>
            <person name="Alioto T."/>
            <person name="Alioto T."/>
        </authorList>
    </citation>
    <scope>NUCLEOTIDE SEQUENCE</scope>
</reference>
<evidence type="ECO:0000256" key="1">
    <source>
        <dbReference type="ARBA" id="ARBA00022837"/>
    </source>
</evidence>
<accession>A0A8B6DXS5</accession>
<evidence type="ECO:0000256" key="3">
    <source>
        <dbReference type="ARBA" id="ARBA00023180"/>
    </source>
</evidence>
<dbReference type="SMART" id="SM00209">
    <property type="entry name" value="TSP1"/>
    <property type="match status" value="1"/>
</dbReference>
<dbReference type="Proteomes" id="UP000596742">
    <property type="component" value="Unassembled WGS sequence"/>
</dbReference>
<name>A0A8B6DXS5_MYTGA</name>
<sequence length="695" mass="78203">MSVIDAASKINTTPYSLIIDHTKQRTRSSTLHMFTIPQDVSESVASEWSSFKSWSEWTHCSRSCGGGTRERIRYRNCTKPRPVHGGKNCTGLDKDIIFEDCNTNICTSFCTCSRYGGLHYYTSDGADVHFIRTSKYTMWESTIPTDPCFFEVETKDKKRYGYMHDYSTLLVDFFIGNTSIRILQNDTTLLNGIAIKLPTLLINSSIEITRSGSFITAIHSKCNIRVQFDGDHMINVKVSKNLFAGKLTGLCGNCNGNKQDDYQTKSVTVVSEKEWVDNGGVSKSFKDSISGEQPLINLVGVHDQSKCSLKDKVRAMKADRCWYLMSKSSPFKICKESKKVDFSKMFSSCEFDVCFSDHENAHCPTLQHTAYECSQHGYMVKWRTSKICPLNCTGEFVYNTSVSCTNTCENPRSTQNCQDPPVDGCTCPDKTYLNGGKCVFIDNCGSCDLRIEGISSKLADSYPKGNCIVSQRCDLVNGSFDLVTTQATKICEEDECCTANDFGIYDCTKNSTCDTEPKPNQSKNQNVLLVIRKQVTQRQSLHGKPDSSVKSKESIPNSSSTKVTQNYVSNKAYTEVNTESVPKRISNDLKTSEIVRQETTIANPFSSKDRLTNQYDQEMSTKATTDEITSREFDVFRNTAITTTSRTKLGKLPLFNDAFLPQHLIFFIQFVCFHRLSYAGYLHMLLKTFSSNRQT</sequence>
<feature type="domain" description="VWFD" evidence="5">
    <location>
        <begin position="110"/>
        <end position="288"/>
    </location>
</feature>
<dbReference type="EMBL" id="UYJE01004141">
    <property type="protein sequence ID" value="VDI25413.1"/>
    <property type="molecule type" value="Genomic_DNA"/>
</dbReference>
<dbReference type="Pfam" id="PF00090">
    <property type="entry name" value="TSP_1"/>
    <property type="match status" value="1"/>
</dbReference>
<dbReference type="SMART" id="SM00832">
    <property type="entry name" value="C8"/>
    <property type="match status" value="1"/>
</dbReference>
<dbReference type="PROSITE" id="PS51233">
    <property type="entry name" value="VWFD"/>
    <property type="match status" value="1"/>
</dbReference>
<gene>
    <name evidence="6" type="ORF">MGAL_10B077716</name>
</gene>
<keyword evidence="1" id="KW-0106">Calcium</keyword>
<keyword evidence="3" id="KW-0325">Glycoprotein</keyword>
<dbReference type="InterPro" id="IPR036084">
    <property type="entry name" value="Ser_inhib-like_sf"/>
</dbReference>
<dbReference type="OrthoDB" id="6098339at2759"/>
<evidence type="ECO:0000256" key="2">
    <source>
        <dbReference type="ARBA" id="ARBA00023157"/>
    </source>
</evidence>
<dbReference type="PANTHER" id="PTHR11339">
    <property type="entry name" value="EXTRACELLULAR MATRIX GLYCOPROTEIN RELATED"/>
    <property type="match status" value="1"/>
</dbReference>
<comment type="caution">
    <text evidence="6">The sequence shown here is derived from an EMBL/GenBank/DDBJ whole genome shotgun (WGS) entry which is preliminary data.</text>
</comment>
<feature type="compositionally biased region" description="Basic and acidic residues" evidence="4">
    <location>
        <begin position="543"/>
        <end position="553"/>
    </location>
</feature>
<dbReference type="PROSITE" id="PS50092">
    <property type="entry name" value="TSP1"/>
    <property type="match status" value="1"/>
</dbReference>
<evidence type="ECO:0000259" key="5">
    <source>
        <dbReference type="PROSITE" id="PS51233"/>
    </source>
</evidence>
<dbReference type="InterPro" id="IPR001846">
    <property type="entry name" value="VWF_type-D"/>
</dbReference>
<keyword evidence="2" id="KW-1015">Disulfide bond</keyword>
<evidence type="ECO:0000313" key="6">
    <source>
        <dbReference type="EMBL" id="VDI25413.1"/>
    </source>
</evidence>
<dbReference type="PANTHER" id="PTHR11339:SF402">
    <property type="entry name" value="VWFD DOMAIN-CONTAINING PROTEIN"/>
    <property type="match status" value="1"/>
</dbReference>
<dbReference type="Pfam" id="PF00094">
    <property type="entry name" value="VWD"/>
    <property type="match status" value="1"/>
</dbReference>
<feature type="compositionally biased region" description="Polar residues" evidence="4">
    <location>
        <begin position="554"/>
        <end position="563"/>
    </location>
</feature>
<dbReference type="Gene3D" id="2.10.25.10">
    <property type="entry name" value="Laminin"/>
    <property type="match status" value="1"/>
</dbReference>
<dbReference type="InterPro" id="IPR036383">
    <property type="entry name" value="TSP1_rpt_sf"/>
</dbReference>
<dbReference type="Gene3D" id="2.20.100.10">
    <property type="entry name" value="Thrombospondin type-1 (TSP1) repeat"/>
    <property type="match status" value="1"/>
</dbReference>
<dbReference type="SMART" id="SM00216">
    <property type="entry name" value="VWD"/>
    <property type="match status" value="1"/>
</dbReference>
<evidence type="ECO:0000313" key="7">
    <source>
        <dbReference type="Proteomes" id="UP000596742"/>
    </source>
</evidence>
<dbReference type="SUPFAM" id="SSF57567">
    <property type="entry name" value="Serine protease inhibitors"/>
    <property type="match status" value="1"/>
</dbReference>
<feature type="region of interest" description="Disordered" evidence="4">
    <location>
        <begin position="536"/>
        <end position="563"/>
    </location>
</feature>
<protein>
    <recommendedName>
        <fullName evidence="5">VWFD domain-containing protein</fullName>
    </recommendedName>
</protein>
<dbReference type="CDD" id="cd19941">
    <property type="entry name" value="TIL"/>
    <property type="match status" value="1"/>
</dbReference>
<dbReference type="InterPro" id="IPR000884">
    <property type="entry name" value="TSP1_rpt"/>
</dbReference>
<dbReference type="FunFam" id="2.20.100.10:FF:000001">
    <property type="entry name" value="semaphorin-5A isoform X1"/>
    <property type="match status" value="1"/>
</dbReference>
<dbReference type="InterPro" id="IPR050780">
    <property type="entry name" value="Mucin_vWF_Thrombospondin_sf"/>
</dbReference>
<dbReference type="Pfam" id="PF08742">
    <property type="entry name" value="C8"/>
    <property type="match status" value="1"/>
</dbReference>
<dbReference type="InterPro" id="IPR014853">
    <property type="entry name" value="VWF/SSPO/ZAN-like_Cys-rich_dom"/>
</dbReference>
<evidence type="ECO:0000256" key="4">
    <source>
        <dbReference type="SAM" id="MobiDB-lite"/>
    </source>
</evidence>
<proteinExistence type="predicted"/>
<dbReference type="SUPFAM" id="SSF82895">
    <property type="entry name" value="TSP-1 type 1 repeat"/>
    <property type="match status" value="1"/>
</dbReference>
<keyword evidence="7" id="KW-1185">Reference proteome</keyword>
<organism evidence="6 7">
    <name type="scientific">Mytilus galloprovincialis</name>
    <name type="common">Mediterranean mussel</name>
    <dbReference type="NCBI Taxonomy" id="29158"/>
    <lineage>
        <taxon>Eukaryota</taxon>
        <taxon>Metazoa</taxon>
        <taxon>Spiralia</taxon>
        <taxon>Lophotrochozoa</taxon>
        <taxon>Mollusca</taxon>
        <taxon>Bivalvia</taxon>
        <taxon>Autobranchia</taxon>
        <taxon>Pteriomorphia</taxon>
        <taxon>Mytilida</taxon>
        <taxon>Mytiloidea</taxon>
        <taxon>Mytilidae</taxon>
        <taxon>Mytilinae</taxon>
        <taxon>Mytilus</taxon>
    </lineage>
</organism>